<dbReference type="Proteomes" id="UP000313359">
    <property type="component" value="Unassembled WGS sequence"/>
</dbReference>
<dbReference type="SUPFAM" id="SSF81383">
    <property type="entry name" value="F-box domain"/>
    <property type="match status" value="1"/>
</dbReference>
<dbReference type="EMBL" id="ML122269">
    <property type="protein sequence ID" value="RPD59543.1"/>
    <property type="molecule type" value="Genomic_DNA"/>
</dbReference>
<evidence type="ECO:0000313" key="2">
    <source>
        <dbReference type="Proteomes" id="UP000313359"/>
    </source>
</evidence>
<evidence type="ECO:0000313" key="1">
    <source>
        <dbReference type="EMBL" id="RPD59543.1"/>
    </source>
</evidence>
<accession>A0A5C2S6S8</accession>
<protein>
    <recommendedName>
        <fullName evidence="3">F-box domain-containing protein</fullName>
    </recommendedName>
</protein>
<gene>
    <name evidence="1" type="ORF">L227DRAFT_611780</name>
</gene>
<dbReference type="InterPro" id="IPR036047">
    <property type="entry name" value="F-box-like_dom_sf"/>
</dbReference>
<proteinExistence type="predicted"/>
<evidence type="ECO:0008006" key="3">
    <source>
        <dbReference type="Google" id="ProtNLM"/>
    </source>
</evidence>
<reference evidence="1" key="1">
    <citation type="journal article" date="2018" name="Genome Biol. Evol.">
        <title>Genomics and development of Lentinus tigrinus, a white-rot wood-decaying mushroom with dimorphic fruiting bodies.</title>
        <authorList>
            <person name="Wu B."/>
            <person name="Xu Z."/>
            <person name="Knudson A."/>
            <person name="Carlson A."/>
            <person name="Chen N."/>
            <person name="Kovaka S."/>
            <person name="LaButti K."/>
            <person name="Lipzen A."/>
            <person name="Pennachio C."/>
            <person name="Riley R."/>
            <person name="Schakwitz W."/>
            <person name="Umezawa K."/>
            <person name="Ohm R.A."/>
            <person name="Grigoriev I.V."/>
            <person name="Nagy L.G."/>
            <person name="Gibbons J."/>
            <person name="Hibbett D."/>
        </authorList>
    </citation>
    <scope>NUCLEOTIDE SEQUENCE [LARGE SCALE GENOMIC DNA]</scope>
    <source>
        <strain evidence="1">ALCF2SS1-6</strain>
    </source>
</reference>
<dbReference type="OrthoDB" id="2757285at2759"/>
<sequence length="531" mass="59075">MSLSHTARVEQPFVNPKGWGALATELRVRILQELNATDLLSCLKVNRAFKTLVDGTPPLRYKYLLYVAGMRDGPPGGSSVSKRLTQLEEYENTWIVKDIPVQHSGLRFTYKGGVFIVLDHQRFQLHIQRPASLFSGIPEKTWTVDLSDLLNKGGPDPELISSYDVDVAQDLLVLTVLPEDEDDGFPECYVLSLSQNGATHPLAAHRKLDGGSCLGLSSPEGDVEIVGELIGWTVLGMDICMNVYNWKTGAAVWYDSEYDESDMYMGDQMEYHTRCHILDTTHVLKISKYDLTVHRFGDYGHTSKLVCNLQMPPLAQGYEASYCESYILRPPQTPDCSPSFECDPSFTVLVLEYDIHLLTSGAWSPKDGAMLLAILPIATIIDEAHRDMQQSLPASHTRKVPWEDWGALGARLVLVPYQRRCDARVHVFGSRVAVTMPRLSPQQNNIDAIPLGMVEVAVFDVRKGAECAAGSGGQGAGTSPFLVLDKFTDQDTPIFKGPVEAKMPYRMVRRQYEYSQHKILDASLLCDGLCD</sequence>
<keyword evidence="2" id="KW-1185">Reference proteome</keyword>
<organism evidence="1 2">
    <name type="scientific">Lentinus tigrinus ALCF2SS1-6</name>
    <dbReference type="NCBI Taxonomy" id="1328759"/>
    <lineage>
        <taxon>Eukaryota</taxon>
        <taxon>Fungi</taxon>
        <taxon>Dikarya</taxon>
        <taxon>Basidiomycota</taxon>
        <taxon>Agaricomycotina</taxon>
        <taxon>Agaricomycetes</taxon>
        <taxon>Polyporales</taxon>
        <taxon>Polyporaceae</taxon>
        <taxon>Lentinus</taxon>
    </lineage>
</organism>
<dbReference type="AlphaFoldDB" id="A0A5C2S6S8"/>
<name>A0A5C2S6S8_9APHY</name>